<comment type="caution">
    <text evidence="2">The sequence shown here is derived from an EMBL/GenBank/DDBJ whole genome shotgun (WGS) entry which is preliminary data.</text>
</comment>
<protein>
    <submittedName>
        <fullName evidence="2">Transposon Ty3-I Gag-Pol polyprotein</fullName>
    </submittedName>
</protein>
<sequence>MPSYEFNVMRFGLTNAPVTFNRLMDAVISNIKGCICYIDDLLIFAESLEEHNKILKSVLDRLEECGLMLSLKKCQFGVDDVDYHGLTIINNRIKRSHSHLGALVKWKIPNTKKNYNRS</sequence>
<dbReference type="PANTHER" id="PTHR37984:SF5">
    <property type="entry name" value="PROTEIN NYNRIN-LIKE"/>
    <property type="match status" value="1"/>
</dbReference>
<organism evidence="2 3">
    <name type="scientific">Thelohanellus kitauei</name>
    <name type="common">Myxosporean</name>
    <dbReference type="NCBI Taxonomy" id="669202"/>
    <lineage>
        <taxon>Eukaryota</taxon>
        <taxon>Metazoa</taxon>
        <taxon>Cnidaria</taxon>
        <taxon>Myxozoa</taxon>
        <taxon>Myxosporea</taxon>
        <taxon>Bivalvulida</taxon>
        <taxon>Platysporina</taxon>
        <taxon>Myxobolidae</taxon>
        <taxon>Thelohanellus</taxon>
    </lineage>
</organism>
<dbReference type="Proteomes" id="UP000031668">
    <property type="component" value="Unassembled WGS sequence"/>
</dbReference>
<dbReference type="Gene3D" id="3.30.70.270">
    <property type="match status" value="1"/>
</dbReference>
<dbReference type="CDD" id="cd01647">
    <property type="entry name" value="RT_LTR"/>
    <property type="match status" value="1"/>
</dbReference>
<dbReference type="PROSITE" id="PS50878">
    <property type="entry name" value="RT_POL"/>
    <property type="match status" value="1"/>
</dbReference>
<evidence type="ECO:0000259" key="1">
    <source>
        <dbReference type="PROSITE" id="PS50878"/>
    </source>
</evidence>
<feature type="domain" description="Reverse transcriptase" evidence="1">
    <location>
        <begin position="1"/>
        <end position="88"/>
    </location>
</feature>
<dbReference type="InterPro" id="IPR050951">
    <property type="entry name" value="Retrovirus_Pol_polyprotein"/>
</dbReference>
<dbReference type="OrthoDB" id="5860913at2759"/>
<dbReference type="InterPro" id="IPR043128">
    <property type="entry name" value="Rev_trsase/Diguanyl_cyclase"/>
</dbReference>
<dbReference type="AlphaFoldDB" id="A0A0C2ITC6"/>
<evidence type="ECO:0000313" key="3">
    <source>
        <dbReference type="Proteomes" id="UP000031668"/>
    </source>
</evidence>
<reference evidence="2 3" key="1">
    <citation type="journal article" date="2014" name="Genome Biol. Evol.">
        <title>The genome of the myxosporean Thelohanellus kitauei shows adaptations to nutrient acquisition within its fish host.</title>
        <authorList>
            <person name="Yang Y."/>
            <person name="Xiong J."/>
            <person name="Zhou Z."/>
            <person name="Huo F."/>
            <person name="Miao W."/>
            <person name="Ran C."/>
            <person name="Liu Y."/>
            <person name="Zhang J."/>
            <person name="Feng J."/>
            <person name="Wang M."/>
            <person name="Wang M."/>
            <person name="Wang L."/>
            <person name="Yao B."/>
        </authorList>
    </citation>
    <scope>NUCLEOTIDE SEQUENCE [LARGE SCALE GENOMIC DNA]</scope>
    <source>
        <strain evidence="2">Wuqing</strain>
    </source>
</reference>
<dbReference type="FunFam" id="3.30.70.270:FF:000003">
    <property type="entry name" value="Transposon Ty3-G Gag-Pol polyprotein"/>
    <property type="match status" value="1"/>
</dbReference>
<keyword evidence="3" id="KW-1185">Reference proteome</keyword>
<name>A0A0C2ITC6_THEKT</name>
<accession>A0A0C2ITC6</accession>
<proteinExistence type="predicted"/>
<gene>
    <name evidence="2" type="ORF">RF11_16471</name>
</gene>
<dbReference type="InterPro" id="IPR000477">
    <property type="entry name" value="RT_dom"/>
</dbReference>
<dbReference type="Pfam" id="PF00078">
    <property type="entry name" value="RVT_1"/>
    <property type="match status" value="1"/>
</dbReference>
<dbReference type="EMBL" id="JWZT01002758">
    <property type="protein sequence ID" value="KII68629.1"/>
    <property type="molecule type" value="Genomic_DNA"/>
</dbReference>
<dbReference type="OMA" id="CICYIDD"/>
<dbReference type="InterPro" id="IPR043502">
    <property type="entry name" value="DNA/RNA_pol_sf"/>
</dbReference>
<dbReference type="SUPFAM" id="SSF56672">
    <property type="entry name" value="DNA/RNA polymerases"/>
    <property type="match status" value="1"/>
</dbReference>
<dbReference type="PANTHER" id="PTHR37984">
    <property type="entry name" value="PROTEIN CBG26694"/>
    <property type="match status" value="1"/>
</dbReference>
<evidence type="ECO:0000313" key="2">
    <source>
        <dbReference type="EMBL" id="KII68629.1"/>
    </source>
</evidence>